<dbReference type="GO" id="GO:0098703">
    <property type="term" value="P:calcium ion import across plasma membrane"/>
    <property type="evidence" value="ECO:0007669"/>
    <property type="project" value="TreeGrafter"/>
</dbReference>
<evidence type="ECO:0000256" key="6">
    <source>
        <dbReference type="ARBA" id="ARBA00022692"/>
    </source>
</evidence>
<dbReference type="Pfam" id="PF00400">
    <property type="entry name" value="WD40"/>
    <property type="match status" value="1"/>
</dbReference>
<evidence type="ECO:0000313" key="17">
    <source>
        <dbReference type="Proteomes" id="UP000747110"/>
    </source>
</evidence>
<feature type="compositionally biased region" description="Polar residues" evidence="14">
    <location>
        <begin position="146"/>
        <end position="156"/>
    </location>
</feature>
<protein>
    <submittedName>
        <fullName evidence="16">Uncharacterized protein</fullName>
    </submittedName>
</protein>
<dbReference type="SUPFAM" id="SSF50998">
    <property type="entry name" value="Quinoprotein alcohol dehydrogenase-like"/>
    <property type="match status" value="1"/>
</dbReference>
<dbReference type="PANTHER" id="PTHR10582">
    <property type="entry name" value="TRANSIENT RECEPTOR POTENTIAL ION CHANNEL PROTEIN"/>
    <property type="match status" value="1"/>
</dbReference>
<feature type="region of interest" description="Disordered" evidence="14">
    <location>
        <begin position="116"/>
        <end position="172"/>
    </location>
</feature>
<keyword evidence="5" id="KW-0853">WD repeat</keyword>
<keyword evidence="8" id="KW-0106">Calcium</keyword>
<feature type="compositionally biased region" description="Low complexity" evidence="14">
    <location>
        <begin position="118"/>
        <end position="128"/>
    </location>
</feature>
<dbReference type="PROSITE" id="PS00678">
    <property type="entry name" value="WD_REPEATS_1"/>
    <property type="match status" value="1"/>
</dbReference>
<dbReference type="PROSITE" id="PS50088">
    <property type="entry name" value="ANK_REPEAT"/>
    <property type="match status" value="1"/>
</dbReference>
<evidence type="ECO:0000256" key="12">
    <source>
        <dbReference type="ARBA" id="ARBA00023303"/>
    </source>
</evidence>
<comment type="caution">
    <text evidence="16">The sequence shown here is derived from an EMBL/GenBank/DDBJ whole genome shotgun (WGS) entry which is preliminary data.</text>
</comment>
<keyword evidence="11 15" id="KW-0472">Membrane</keyword>
<dbReference type="Pfam" id="PF12796">
    <property type="entry name" value="Ank_2"/>
    <property type="match status" value="1"/>
</dbReference>
<dbReference type="OrthoDB" id="273067at2759"/>
<dbReference type="SUPFAM" id="SSF81324">
    <property type="entry name" value="Voltage-gated potassium channels"/>
    <property type="match status" value="1"/>
</dbReference>
<evidence type="ECO:0000256" key="13">
    <source>
        <dbReference type="SAM" id="Coils"/>
    </source>
</evidence>
<evidence type="ECO:0000256" key="3">
    <source>
        <dbReference type="ARBA" id="ARBA00022475"/>
    </source>
</evidence>
<dbReference type="InterPro" id="IPR001680">
    <property type="entry name" value="WD40_rpt"/>
</dbReference>
<evidence type="ECO:0000256" key="9">
    <source>
        <dbReference type="ARBA" id="ARBA00022989"/>
    </source>
</evidence>
<dbReference type="PROSITE" id="PS50294">
    <property type="entry name" value="WD_REPEATS_REGION"/>
    <property type="match status" value="1"/>
</dbReference>
<dbReference type="InterPro" id="IPR036322">
    <property type="entry name" value="WD40_repeat_dom_sf"/>
</dbReference>
<reference evidence="16" key="1">
    <citation type="journal article" date="2021" name="Proc. Natl. Acad. Sci. U.S.A.">
        <title>Three genomes in the algal genus Volvox reveal the fate of a haploid sex-determining region after a transition to homothallism.</title>
        <authorList>
            <person name="Yamamoto K."/>
            <person name="Hamaji T."/>
            <person name="Kawai-Toyooka H."/>
            <person name="Matsuzaki R."/>
            <person name="Takahashi F."/>
            <person name="Nishimura Y."/>
            <person name="Kawachi M."/>
            <person name="Noguchi H."/>
            <person name="Minakuchi Y."/>
            <person name="Umen J.G."/>
            <person name="Toyoda A."/>
            <person name="Nozaki H."/>
        </authorList>
    </citation>
    <scope>NUCLEOTIDE SEQUENCE</scope>
    <source>
        <strain evidence="16">NIES-3786</strain>
    </source>
</reference>
<feature type="transmembrane region" description="Helical" evidence="15">
    <location>
        <begin position="1269"/>
        <end position="1287"/>
    </location>
</feature>
<dbReference type="Gene3D" id="2.130.10.10">
    <property type="entry name" value="YVTN repeat-like/Quinoprotein amine dehydrogenase"/>
    <property type="match status" value="4"/>
</dbReference>
<dbReference type="SUPFAM" id="SSF50978">
    <property type="entry name" value="WD40 repeat-like"/>
    <property type="match status" value="1"/>
</dbReference>
<dbReference type="InterPro" id="IPR036770">
    <property type="entry name" value="Ankyrin_rpt-contain_sf"/>
</dbReference>
<keyword evidence="7" id="KW-0677">Repeat</keyword>
<evidence type="ECO:0000256" key="7">
    <source>
        <dbReference type="ARBA" id="ARBA00022737"/>
    </source>
</evidence>
<accession>A0A8J4GWP9</accession>
<keyword evidence="3" id="KW-1003">Cell membrane</keyword>
<evidence type="ECO:0000256" key="1">
    <source>
        <dbReference type="ARBA" id="ARBA00004651"/>
    </source>
</evidence>
<dbReference type="Gene3D" id="1.25.40.20">
    <property type="entry name" value="Ankyrin repeat-containing domain"/>
    <property type="match status" value="1"/>
</dbReference>
<evidence type="ECO:0000256" key="10">
    <source>
        <dbReference type="ARBA" id="ARBA00023065"/>
    </source>
</evidence>
<dbReference type="Proteomes" id="UP000747110">
    <property type="component" value="Unassembled WGS sequence"/>
</dbReference>
<dbReference type="SMART" id="SM00320">
    <property type="entry name" value="WD40"/>
    <property type="match status" value="6"/>
</dbReference>
<evidence type="ECO:0000313" key="16">
    <source>
        <dbReference type="EMBL" id="GIL91852.1"/>
    </source>
</evidence>
<evidence type="ECO:0000256" key="2">
    <source>
        <dbReference type="ARBA" id="ARBA00022448"/>
    </source>
</evidence>
<evidence type="ECO:0000256" key="5">
    <source>
        <dbReference type="ARBA" id="ARBA00022574"/>
    </source>
</evidence>
<dbReference type="PROSITE" id="PS50297">
    <property type="entry name" value="ANK_REP_REGION"/>
    <property type="match status" value="1"/>
</dbReference>
<comment type="subcellular location">
    <subcellularLocation>
        <location evidence="1">Cell membrane</location>
        <topology evidence="1">Multi-pass membrane protein</topology>
    </subcellularLocation>
</comment>
<evidence type="ECO:0000256" key="4">
    <source>
        <dbReference type="ARBA" id="ARBA00022568"/>
    </source>
</evidence>
<evidence type="ECO:0000256" key="15">
    <source>
        <dbReference type="SAM" id="Phobius"/>
    </source>
</evidence>
<feature type="transmembrane region" description="Helical" evidence="15">
    <location>
        <begin position="1307"/>
        <end position="1326"/>
    </location>
</feature>
<dbReference type="PROSITE" id="PS50082">
    <property type="entry name" value="WD_REPEATS_2"/>
    <property type="match status" value="1"/>
</dbReference>
<gene>
    <name evidence="16" type="ORF">Vretifemale_19443</name>
</gene>
<feature type="transmembrane region" description="Helical" evidence="15">
    <location>
        <begin position="1229"/>
        <end position="1249"/>
    </location>
</feature>
<proteinExistence type="predicted"/>
<evidence type="ECO:0000256" key="11">
    <source>
        <dbReference type="ARBA" id="ARBA00023136"/>
    </source>
</evidence>
<keyword evidence="17" id="KW-1185">Reference proteome</keyword>
<dbReference type="PANTHER" id="PTHR10582:SF2">
    <property type="entry name" value="INACTIVE"/>
    <property type="match status" value="1"/>
</dbReference>
<name>A0A8J4GWP9_9CHLO</name>
<evidence type="ECO:0000256" key="8">
    <source>
        <dbReference type="ARBA" id="ARBA00022837"/>
    </source>
</evidence>
<dbReference type="InterPro" id="IPR019775">
    <property type="entry name" value="WD40_repeat_CS"/>
</dbReference>
<feature type="coiled-coil region" evidence="13">
    <location>
        <begin position="1544"/>
        <end position="1602"/>
    </location>
</feature>
<dbReference type="SUPFAM" id="SSF48403">
    <property type="entry name" value="Ankyrin repeat"/>
    <property type="match status" value="1"/>
</dbReference>
<evidence type="ECO:0000256" key="14">
    <source>
        <dbReference type="SAM" id="MobiDB-lite"/>
    </source>
</evidence>
<dbReference type="GO" id="GO:0005886">
    <property type="term" value="C:plasma membrane"/>
    <property type="evidence" value="ECO:0007669"/>
    <property type="project" value="UniProtKB-SubCell"/>
</dbReference>
<feature type="transmembrane region" description="Helical" evidence="15">
    <location>
        <begin position="1445"/>
        <end position="1469"/>
    </location>
</feature>
<sequence>MSSIFVSAAGTSNSIRPSQWKAHDDCYYQEWINEANIRPTCCDVFWHPDAGEVLLVADEEGHISLWRIAGHKLLWTSRCLSTEQRSTSPTTACKAISGGRAFVTGHRDGSIKKWDIKQSAQQSAQHSAPSPPSPQLRQSALPPLSAESTQSAQSPPASRAGPPFITNPVSHPISTAATTFSSTSTSCAPASLPGITEAAVHEEQQPSSISNGDDRRLCSLCTLEVTCNLTVRQPSGDPRKFCDIRIAVSRYGERILTHAYEVNTVVCWNTSDMEAVKLRSCDKVICSALSEDGKEAILVSHRYQNSTIYLWDITNDRFEEQLLEGPDTGRLDIWDISWPAKLVAAANEDGSLCVWDVEKGRYRTKLRYKTEFNHGARSCCRFSPCGQFILVGGRNVGEIVLLESKYGQELLRAYPPAQGNFTTMTATGCFFRMPSSSSSSSSGDQVVVTVTADGGRREDDYSGFHQRYIQFTREGLVKEPPKPSPEASLGRLLPITFPTRFGAVYSDGSIRIFDIEGVSYTESRQLVLEDQQDRISHIIDIDVSGDGKLLFVILACVGGDRAELRVYDIDSSKPIWQFTMETLKQPDNTHHVISSGDSGLVSYETLSSGRVQQCKMQGKVVWSDGNDQVHLYDLSKLEQVMVIDTQQHHSSIWGVYPQVNRNFDHMVTTTTCGSDAWVCCWDLSTGELIRKYHNIHRDGILGAWFIADGSRCVSVSTDRTAALFKLDETGEVIMRFVGHEDSVTFAALSPNEAILATASRDQTVRIWDVDTGGQLHAIRYGKQISRIHFLQSSRWIITTDKDGDVIGFDTTGRSVSPLIFQGYAVVDCKIMKLHPMPSSETGQPPLVFTVNRSSIINVLHLHTLSIRQPLRQRDVWLTGNILTLAKAFPGLAVAPAQPDYWDVGNTYLHEAVLHGEVFVEILQELLTANHSAIVSAPLPANNMGKTPLDLALIKNHAKIVELLLSTELERPPQMRLAARKAFSQLAKLVPDKLIEFLDAMGREGRNKETARWSGDAMAPEEDELVNELALAQCLAVNYLADIIAPGRCGGRTGLMELIEDSRLSYNLQLFVIKIAQLVTEFQYAIQLFGKTSGLAKWWNDDKRRDYSRNTESKSEMRDWRKQPEIKDAQVIINLTAGRRSISADPPPYTLLLAARKAGLPWMKARGNAPPGDECGLPYLATATRVPADSPLGAMVHNEHNEALLSTDIGTAILMYKWNAYAGNNFTWRAMYYGVFIMLYITSTTLDVSWNPKVDRASMYGNNTKLRHSVPRYILLVCVQSINIYYLWTELSQLIHLGVLYYFKGPGWQWNWIELISGILVIVVMVLQTTNVQAAYWVMSACTLLLGARVLKVLSVSKETGIYVRIIFRITMEIRYFLLIVLVILMTYAFSFRQIVVYYNQVADNLIPEDFTQTFNSFPNSMLSVYYFMTAGGVKTDTGDEAKYVWYLHAMLISFSFIVSIILLNLLISIMSGTYAEVKKSAEKEWRLLIARDVVEIDSSAPSSYFDGLLGRLGPKWIPLSKDWMEENGHKLRKEQLHEARDAHINNIKAQASETTEQVADIKKQVSETKEQVADIKKQVSDINDIKQQILSLQQDIRDLTSVLLANRNGGGGLPPGDEPTTAGDIQIEMATANK</sequence>
<dbReference type="GO" id="GO:0005216">
    <property type="term" value="F:monoatomic ion channel activity"/>
    <property type="evidence" value="ECO:0007669"/>
    <property type="project" value="InterPro"/>
</dbReference>
<keyword evidence="9 15" id="KW-1133">Transmembrane helix</keyword>
<dbReference type="InterPro" id="IPR005821">
    <property type="entry name" value="Ion_trans_dom"/>
</dbReference>
<feature type="transmembrane region" description="Helical" evidence="15">
    <location>
        <begin position="1373"/>
        <end position="1395"/>
    </location>
</feature>
<dbReference type="EMBL" id="BNCP01000070">
    <property type="protein sequence ID" value="GIL91852.1"/>
    <property type="molecule type" value="Genomic_DNA"/>
</dbReference>
<keyword evidence="12" id="KW-0407">Ion channel</keyword>
<dbReference type="InterPro" id="IPR011047">
    <property type="entry name" value="Quinoprotein_ADH-like_sf"/>
</dbReference>
<keyword evidence="2" id="KW-0813">Transport</keyword>
<dbReference type="InterPro" id="IPR002110">
    <property type="entry name" value="Ankyrin_rpt"/>
</dbReference>
<dbReference type="InterPro" id="IPR024862">
    <property type="entry name" value="TRPV"/>
</dbReference>
<dbReference type="Pfam" id="PF00520">
    <property type="entry name" value="Ion_trans"/>
    <property type="match status" value="1"/>
</dbReference>
<keyword evidence="6 15" id="KW-0812">Transmembrane</keyword>
<dbReference type="Gene3D" id="1.10.287.70">
    <property type="match status" value="1"/>
</dbReference>
<keyword evidence="13" id="KW-0175">Coiled coil</keyword>
<keyword evidence="4" id="KW-0109">Calcium transport</keyword>
<keyword evidence="10" id="KW-0406">Ion transport</keyword>
<organism evidence="16 17">
    <name type="scientific">Volvox reticuliferus</name>
    <dbReference type="NCBI Taxonomy" id="1737510"/>
    <lineage>
        <taxon>Eukaryota</taxon>
        <taxon>Viridiplantae</taxon>
        <taxon>Chlorophyta</taxon>
        <taxon>core chlorophytes</taxon>
        <taxon>Chlorophyceae</taxon>
        <taxon>CS clade</taxon>
        <taxon>Chlamydomonadales</taxon>
        <taxon>Volvocaceae</taxon>
        <taxon>Volvox</taxon>
    </lineage>
</organism>
<dbReference type="InterPro" id="IPR015943">
    <property type="entry name" value="WD40/YVTN_repeat-like_dom_sf"/>
</dbReference>